<reference evidence="2 3" key="1">
    <citation type="submission" date="2018-09" db="EMBL/GenBank/DDBJ databases">
        <title>Genome sequencing of Aeromonas veronii MS-17-88.</title>
        <authorList>
            <person name="Tekedar H.C."/>
            <person name="Arick M.A."/>
            <person name="Hsu C.-Y."/>
            <person name="Thrash A."/>
            <person name="Karsi A."/>
            <person name="Lawrence M.L."/>
            <person name="Abdelhamed H."/>
        </authorList>
    </citation>
    <scope>NUCLEOTIDE SEQUENCE [LARGE SCALE GENOMIC DNA]</scope>
    <source>
        <strain evidence="2 3">MS 17-88</strain>
    </source>
</reference>
<comment type="caution">
    <text evidence="2">The sequence shown here is derived from an EMBL/GenBank/DDBJ whole genome shotgun (WGS) entry which is preliminary data.</text>
</comment>
<dbReference type="RefSeq" id="WP_120416392.1">
    <property type="nucleotide sequence ID" value="NZ_RAWX01000009.1"/>
</dbReference>
<dbReference type="Pfam" id="PF15919">
    <property type="entry name" value="HicB_lk_antitox"/>
    <property type="match status" value="1"/>
</dbReference>
<dbReference type="Proteomes" id="UP000281725">
    <property type="component" value="Unassembled WGS sequence"/>
</dbReference>
<evidence type="ECO:0000313" key="3">
    <source>
        <dbReference type="Proteomes" id="UP000281725"/>
    </source>
</evidence>
<dbReference type="InterPro" id="IPR035069">
    <property type="entry name" value="TTHA1013/TTHA0281-like"/>
</dbReference>
<accession>A0A3A9I5T5</accession>
<proteinExistence type="predicted"/>
<evidence type="ECO:0000259" key="1">
    <source>
        <dbReference type="Pfam" id="PF15919"/>
    </source>
</evidence>
<name>A0A3A9I5T5_AERVE</name>
<dbReference type="EMBL" id="RAWX01000009">
    <property type="protein sequence ID" value="RKJ83788.1"/>
    <property type="molecule type" value="Genomic_DNA"/>
</dbReference>
<organism evidence="2 3">
    <name type="scientific">Aeromonas veronii</name>
    <dbReference type="NCBI Taxonomy" id="654"/>
    <lineage>
        <taxon>Bacteria</taxon>
        <taxon>Pseudomonadati</taxon>
        <taxon>Pseudomonadota</taxon>
        <taxon>Gammaproteobacteria</taxon>
        <taxon>Aeromonadales</taxon>
        <taxon>Aeromonadaceae</taxon>
        <taxon>Aeromonas</taxon>
    </lineage>
</organism>
<dbReference type="Gene3D" id="3.30.160.250">
    <property type="match status" value="1"/>
</dbReference>
<dbReference type="SUPFAM" id="SSF143100">
    <property type="entry name" value="TTHA1013/TTHA0281-like"/>
    <property type="match status" value="1"/>
</dbReference>
<gene>
    <name evidence="2" type="ORF">D6R50_24100</name>
</gene>
<evidence type="ECO:0000313" key="2">
    <source>
        <dbReference type="EMBL" id="RKJ83788.1"/>
    </source>
</evidence>
<feature type="domain" description="HicB-like antitoxin of toxin-antitoxin system" evidence="1">
    <location>
        <begin position="11"/>
        <end position="136"/>
    </location>
</feature>
<protein>
    <submittedName>
        <fullName evidence="2">CopG family transcriptional regulator</fullName>
    </submittedName>
</protein>
<dbReference type="AlphaFoldDB" id="A0A3A9I5T5"/>
<sequence>MLFSVGVELPAQDGEAFGLVVPALCSAGFGCFSAADSEKEIPSMVTEAITMVLEEWRDQGHSLDAISDLGVMRYRADPEYAFCCAWLMLDVDVSAFEGRPKRINVSLPDTLIQHIDNRVSASHGQYRDRSHFLAVSARHELQSSR</sequence>
<dbReference type="InterPro" id="IPR031807">
    <property type="entry name" value="HicB-like"/>
</dbReference>